<gene>
    <name evidence="2" type="ORF">BXT84_00495</name>
</gene>
<reference evidence="2 3" key="1">
    <citation type="journal article" date="2019" name="Sci. Rep.">
        <title>Sulfobacillus thermotolerans: new insights into resistance and metabolic capacities of acidophilic chemolithotrophs.</title>
        <authorList>
            <person name="Panyushkina A.E."/>
            <person name="Babenko V.V."/>
            <person name="Nikitina A.S."/>
            <person name="Selezneva O.V."/>
            <person name="Tsaplina I.A."/>
            <person name="Letarova M.A."/>
            <person name="Kostryukova E.S."/>
            <person name="Letarov A.V."/>
        </authorList>
    </citation>
    <scope>NUCLEOTIDE SEQUENCE [LARGE SCALE GENOMIC DNA]</scope>
    <source>
        <strain evidence="2 3">Kr1</strain>
    </source>
</reference>
<dbReference type="EMBL" id="CP019454">
    <property type="protein sequence ID" value="AUW92614.1"/>
    <property type="molecule type" value="Genomic_DNA"/>
</dbReference>
<dbReference type="PANTHER" id="PTHR35007:SF2">
    <property type="entry name" value="PILUS ASSEMBLE PROTEIN"/>
    <property type="match status" value="1"/>
</dbReference>
<keyword evidence="1" id="KW-0472">Membrane</keyword>
<sequence>MSISSLPLIVGVAGVSLWGWGWWRLWHQAPVLSFTPRDRWSTRLRNGLLTALQQRWAHRVRQELAVLGWTPATVAIWTVFFAAFAGIPVLIVTHHLLWSLLTAALGAWFGPQFWIHRHFVSWQQELLRDFVPLTLLLSVYFDLGFSPEAALTETLPALGEVTATQVRRLVAQWRQQDGTPAEAVQHWAQRLQLLPYQQLADVLANNLDRGLSGAALKPLHTLVSAQQQQGARALADRVDQQMTVVPALAMLGLMLVGLYAFFAHGLAGQGGLTVL</sequence>
<feature type="transmembrane region" description="Helical" evidence="1">
    <location>
        <begin position="6"/>
        <end position="23"/>
    </location>
</feature>
<feature type="transmembrane region" description="Helical" evidence="1">
    <location>
        <begin position="96"/>
        <end position="115"/>
    </location>
</feature>
<feature type="transmembrane region" description="Helical" evidence="1">
    <location>
        <begin position="242"/>
        <end position="262"/>
    </location>
</feature>
<keyword evidence="3" id="KW-1185">Reference proteome</keyword>
<keyword evidence="1" id="KW-0812">Transmembrane</keyword>
<evidence type="ECO:0000256" key="1">
    <source>
        <dbReference type="SAM" id="Phobius"/>
    </source>
</evidence>
<organism evidence="2 3">
    <name type="scientific">Sulfobacillus thermotolerans</name>
    <dbReference type="NCBI Taxonomy" id="338644"/>
    <lineage>
        <taxon>Bacteria</taxon>
        <taxon>Bacillati</taxon>
        <taxon>Bacillota</taxon>
        <taxon>Clostridia</taxon>
        <taxon>Eubacteriales</taxon>
        <taxon>Clostridiales Family XVII. Incertae Sedis</taxon>
        <taxon>Sulfobacillus</taxon>
    </lineage>
</organism>
<evidence type="ECO:0008006" key="4">
    <source>
        <dbReference type="Google" id="ProtNLM"/>
    </source>
</evidence>
<dbReference type="PANTHER" id="PTHR35007">
    <property type="entry name" value="INTEGRAL MEMBRANE PROTEIN-RELATED"/>
    <property type="match status" value="1"/>
</dbReference>
<keyword evidence="1" id="KW-1133">Transmembrane helix</keyword>
<dbReference type="Proteomes" id="UP000325292">
    <property type="component" value="Chromosome"/>
</dbReference>
<protein>
    <recommendedName>
        <fullName evidence="4">Type II secretion system protein GspF domain-containing protein</fullName>
    </recommendedName>
</protein>
<evidence type="ECO:0000313" key="2">
    <source>
        <dbReference type="EMBL" id="AUW92614.1"/>
    </source>
</evidence>
<proteinExistence type="predicted"/>
<feature type="transmembrane region" description="Helical" evidence="1">
    <location>
        <begin position="64"/>
        <end position="90"/>
    </location>
</feature>
<name>A0ABN5GWA7_9FIRM</name>
<accession>A0ABN5GWA7</accession>
<evidence type="ECO:0000313" key="3">
    <source>
        <dbReference type="Proteomes" id="UP000325292"/>
    </source>
</evidence>